<proteinExistence type="predicted"/>
<sequence>MYWIIRVKVQYNIMRFHFWLEIFWQFRYQLQLSSRLLAWGRKLSHL</sequence>
<comment type="caution">
    <text evidence="1">The sequence shown here is derived from an EMBL/GenBank/DDBJ whole genome shotgun (WGS) entry which is preliminary data.</text>
</comment>
<accession>A0A7J9GAF3</accession>
<organism evidence="1 2">
    <name type="scientific">Gossypium harknessii</name>
    <dbReference type="NCBI Taxonomy" id="34285"/>
    <lineage>
        <taxon>Eukaryota</taxon>
        <taxon>Viridiplantae</taxon>
        <taxon>Streptophyta</taxon>
        <taxon>Embryophyta</taxon>
        <taxon>Tracheophyta</taxon>
        <taxon>Spermatophyta</taxon>
        <taxon>Magnoliopsida</taxon>
        <taxon>eudicotyledons</taxon>
        <taxon>Gunneridae</taxon>
        <taxon>Pentapetalae</taxon>
        <taxon>rosids</taxon>
        <taxon>malvids</taxon>
        <taxon>Malvales</taxon>
        <taxon>Malvaceae</taxon>
        <taxon>Malvoideae</taxon>
        <taxon>Gossypium</taxon>
    </lineage>
</organism>
<dbReference type="EMBL" id="JABFAD010000003">
    <property type="protein sequence ID" value="MBA0794533.1"/>
    <property type="molecule type" value="Genomic_DNA"/>
</dbReference>
<name>A0A7J9GAF3_9ROSI</name>
<gene>
    <name evidence="1" type="ORF">Gohar_018856</name>
</gene>
<evidence type="ECO:0000313" key="1">
    <source>
        <dbReference type="EMBL" id="MBA0794533.1"/>
    </source>
</evidence>
<protein>
    <submittedName>
        <fullName evidence="1">Uncharacterized protein</fullName>
    </submittedName>
</protein>
<dbReference type="Proteomes" id="UP000593560">
    <property type="component" value="Unassembled WGS sequence"/>
</dbReference>
<reference evidence="1 2" key="1">
    <citation type="journal article" date="2019" name="Genome Biol. Evol.">
        <title>Insights into the evolution of the New World diploid cottons (Gossypium, subgenus Houzingenia) based on genome sequencing.</title>
        <authorList>
            <person name="Grover C.E."/>
            <person name="Arick M.A. 2nd"/>
            <person name="Thrash A."/>
            <person name="Conover J.L."/>
            <person name="Sanders W.S."/>
            <person name="Peterson D.G."/>
            <person name="Frelichowski J.E."/>
            <person name="Scheffler J.A."/>
            <person name="Scheffler B.E."/>
            <person name="Wendel J.F."/>
        </authorList>
    </citation>
    <scope>NUCLEOTIDE SEQUENCE [LARGE SCALE GENOMIC DNA]</scope>
    <source>
        <strain evidence="1">0</strain>
        <tissue evidence="1">Leaf</tissue>
    </source>
</reference>
<dbReference type="OrthoDB" id="10465744at2759"/>
<dbReference type="AlphaFoldDB" id="A0A7J9GAF3"/>
<keyword evidence="2" id="KW-1185">Reference proteome</keyword>
<evidence type="ECO:0000313" key="2">
    <source>
        <dbReference type="Proteomes" id="UP000593560"/>
    </source>
</evidence>